<dbReference type="RefSeq" id="WP_070370364.1">
    <property type="nucleotide sequence ID" value="NZ_LKEU01000020.1"/>
</dbReference>
<name>A0A1F2PJL4_9FIRM</name>
<organism evidence="2 3">
    <name type="scientific">Acetobacterium wieringae</name>
    <dbReference type="NCBI Taxonomy" id="52694"/>
    <lineage>
        <taxon>Bacteria</taxon>
        <taxon>Bacillati</taxon>
        <taxon>Bacillota</taxon>
        <taxon>Clostridia</taxon>
        <taxon>Eubacteriales</taxon>
        <taxon>Eubacteriaceae</taxon>
        <taxon>Acetobacterium</taxon>
    </lineage>
</organism>
<evidence type="ECO:0000313" key="2">
    <source>
        <dbReference type="EMBL" id="OFV71523.1"/>
    </source>
</evidence>
<keyword evidence="1" id="KW-1133">Transmembrane helix</keyword>
<dbReference type="EMBL" id="LKEU01000020">
    <property type="protein sequence ID" value="OFV71523.1"/>
    <property type="molecule type" value="Genomic_DNA"/>
</dbReference>
<gene>
    <name evidence="2" type="ORF">ACWI_10230</name>
</gene>
<feature type="transmembrane region" description="Helical" evidence="1">
    <location>
        <begin position="12"/>
        <end position="31"/>
    </location>
</feature>
<keyword evidence="1" id="KW-0472">Membrane</keyword>
<dbReference type="AlphaFoldDB" id="A0A1F2PJL4"/>
<feature type="transmembrane region" description="Helical" evidence="1">
    <location>
        <begin position="176"/>
        <end position="198"/>
    </location>
</feature>
<protein>
    <submittedName>
        <fullName evidence="2">Uncharacterized protein</fullName>
    </submittedName>
</protein>
<dbReference type="Proteomes" id="UP000176244">
    <property type="component" value="Unassembled WGS sequence"/>
</dbReference>
<accession>A0A1F2PJL4</accession>
<evidence type="ECO:0000313" key="3">
    <source>
        <dbReference type="Proteomes" id="UP000176244"/>
    </source>
</evidence>
<evidence type="ECO:0000256" key="1">
    <source>
        <dbReference type="SAM" id="Phobius"/>
    </source>
</evidence>
<comment type="caution">
    <text evidence="2">The sequence shown here is derived from an EMBL/GenBank/DDBJ whole genome shotgun (WGS) entry which is preliminary data.</text>
</comment>
<dbReference type="STRING" id="52694.ACWI_10230"/>
<sequence>MSSDGRSEGGGRFIFLVVIVIAATGLIGYISKSNDLRYLNKPVVERIDEIIFLNDSNIETSDLYRIKVKDGLIEIYHNSENYKAVYKVKDADSLEFQSPDGEIMVIRYIDYTKPESIEQIDIFNYAIKVFEGTTSLDDQIKLKLSGNNTAEIVLNNENMTNKLTSGVENDGAIGRAVLWSLIIIVGIIIGVVIVLIAVSNYRLKKERKKADDKWKSMF</sequence>
<reference evidence="2 3" key="1">
    <citation type="submission" date="2015-09" db="EMBL/GenBank/DDBJ databases">
        <title>Genome sequence of Acetobacterium wieringae DSM 1911.</title>
        <authorList>
            <person name="Poehlein A."/>
            <person name="Bengelsdorf F.R."/>
            <person name="Schiel-Bengelsdorf B."/>
            <person name="Duerre P."/>
            <person name="Daniel R."/>
        </authorList>
    </citation>
    <scope>NUCLEOTIDE SEQUENCE [LARGE SCALE GENOMIC DNA]</scope>
    <source>
        <strain evidence="2 3">DSM 1911</strain>
    </source>
</reference>
<keyword evidence="1" id="KW-0812">Transmembrane</keyword>
<dbReference type="OrthoDB" id="1777688at2"/>
<proteinExistence type="predicted"/>